<feature type="region of interest" description="Disordered" evidence="3">
    <location>
        <begin position="1"/>
        <end position="28"/>
    </location>
</feature>
<dbReference type="Gene3D" id="3.90.190.10">
    <property type="entry name" value="Protein tyrosine phosphatase superfamily"/>
    <property type="match status" value="1"/>
</dbReference>
<protein>
    <recommendedName>
        <fullName evidence="7">Dual specificity protein phosphatase 19</fullName>
    </recommendedName>
</protein>
<sequence>MSLLSQLKESKNKLRGTTTSVRTPGGEIFNETRSASGEVITNKIGFGVGFVIDLKPDLQVTTVTPGLLMGSQDVTQDIKLLQINKVTDILSIGVQVDTFDEFNYHFFNALDLPEFNLIDVFENCCALIDRIKSKEGVVYVHCNAGVSRSASVVIAYLMKVERFSFIKAYNYLRSLRPSICKL</sequence>
<evidence type="ECO:0008006" key="7">
    <source>
        <dbReference type="Google" id="ProtNLM"/>
    </source>
</evidence>
<evidence type="ECO:0000256" key="2">
    <source>
        <dbReference type="ARBA" id="ARBA00022912"/>
    </source>
</evidence>
<evidence type="ECO:0000259" key="4">
    <source>
        <dbReference type="PROSITE" id="PS50054"/>
    </source>
</evidence>
<dbReference type="PROSITE" id="PS50056">
    <property type="entry name" value="TYR_PHOSPHATASE_2"/>
    <property type="match status" value="1"/>
</dbReference>
<feature type="domain" description="Tyrosine-protein phosphatase" evidence="4">
    <location>
        <begin position="59"/>
        <end position="182"/>
    </location>
</feature>
<keyword evidence="2" id="KW-0904">Protein phosphatase</keyword>
<dbReference type="PANTHER" id="PTHR46377:SF1">
    <property type="entry name" value="DUAL SPECIFICITY PROTEIN PHOSPHATASE 19"/>
    <property type="match status" value="1"/>
</dbReference>
<dbReference type="SMART" id="SM00195">
    <property type="entry name" value="DSPc"/>
    <property type="match status" value="1"/>
</dbReference>
<dbReference type="PROSITE" id="PS00383">
    <property type="entry name" value="TYR_PHOSPHATASE_1"/>
    <property type="match status" value="1"/>
</dbReference>
<reference evidence="6" key="1">
    <citation type="submission" date="2015-12" db="EMBL/GenBank/DDBJ databases">
        <title>De novo transcriptome assembly of four potential Pierce s Disease insect vectors from Arizona vineyards.</title>
        <authorList>
            <person name="Tassone E.E."/>
        </authorList>
    </citation>
    <scope>NUCLEOTIDE SEQUENCE</scope>
</reference>
<proteinExistence type="predicted"/>
<dbReference type="PANTHER" id="PTHR46377">
    <property type="entry name" value="DUAL SPECIFICITY PROTEIN PHOSPHATASE 19"/>
    <property type="match status" value="1"/>
</dbReference>
<dbReference type="EMBL" id="GEDC01028642">
    <property type="protein sequence ID" value="JAS08656.1"/>
    <property type="molecule type" value="Transcribed_RNA"/>
</dbReference>
<name>A0A1B6C576_9HEMI</name>
<evidence type="ECO:0000256" key="1">
    <source>
        <dbReference type="ARBA" id="ARBA00022801"/>
    </source>
</evidence>
<feature type="domain" description="Tyrosine specific protein phosphatases" evidence="5">
    <location>
        <begin position="125"/>
        <end position="182"/>
    </location>
</feature>
<dbReference type="SUPFAM" id="SSF52799">
    <property type="entry name" value="(Phosphotyrosine protein) phosphatases II"/>
    <property type="match status" value="1"/>
</dbReference>
<organism evidence="6">
    <name type="scientific">Clastoptera arizonana</name>
    <name type="common">Arizona spittle bug</name>
    <dbReference type="NCBI Taxonomy" id="38151"/>
    <lineage>
        <taxon>Eukaryota</taxon>
        <taxon>Metazoa</taxon>
        <taxon>Ecdysozoa</taxon>
        <taxon>Arthropoda</taxon>
        <taxon>Hexapoda</taxon>
        <taxon>Insecta</taxon>
        <taxon>Pterygota</taxon>
        <taxon>Neoptera</taxon>
        <taxon>Paraneoptera</taxon>
        <taxon>Hemiptera</taxon>
        <taxon>Auchenorrhyncha</taxon>
        <taxon>Cercopoidea</taxon>
        <taxon>Clastopteridae</taxon>
        <taxon>Clastoptera</taxon>
    </lineage>
</organism>
<dbReference type="GO" id="GO:0005737">
    <property type="term" value="C:cytoplasm"/>
    <property type="evidence" value="ECO:0007669"/>
    <property type="project" value="TreeGrafter"/>
</dbReference>
<evidence type="ECO:0000259" key="5">
    <source>
        <dbReference type="PROSITE" id="PS50056"/>
    </source>
</evidence>
<dbReference type="InterPro" id="IPR020422">
    <property type="entry name" value="TYR_PHOSPHATASE_DUAL_dom"/>
</dbReference>
<dbReference type="AlphaFoldDB" id="A0A1B6C576"/>
<gene>
    <name evidence="6" type="ORF">g.22260</name>
</gene>
<accession>A0A1B6C576</accession>
<keyword evidence="1" id="KW-0378">Hydrolase</keyword>
<evidence type="ECO:0000313" key="6">
    <source>
        <dbReference type="EMBL" id="JAS08656.1"/>
    </source>
</evidence>
<dbReference type="InterPro" id="IPR000387">
    <property type="entry name" value="Tyr_Pase_dom"/>
</dbReference>
<dbReference type="InterPro" id="IPR029021">
    <property type="entry name" value="Prot-tyrosine_phosphatase-like"/>
</dbReference>
<dbReference type="InterPro" id="IPR016130">
    <property type="entry name" value="Tyr_Pase_AS"/>
</dbReference>
<dbReference type="PROSITE" id="PS50054">
    <property type="entry name" value="TYR_PHOSPHATASE_DUAL"/>
    <property type="match status" value="1"/>
</dbReference>
<evidence type="ECO:0000256" key="3">
    <source>
        <dbReference type="SAM" id="MobiDB-lite"/>
    </source>
</evidence>
<dbReference type="Pfam" id="PF00782">
    <property type="entry name" value="DSPc"/>
    <property type="match status" value="1"/>
</dbReference>
<dbReference type="GO" id="GO:0008579">
    <property type="term" value="F:JUN kinase phosphatase activity"/>
    <property type="evidence" value="ECO:0007669"/>
    <property type="project" value="TreeGrafter"/>
</dbReference>
<dbReference type="InterPro" id="IPR000340">
    <property type="entry name" value="Dual-sp_phosphatase_cat-dom"/>
</dbReference>